<organism evidence="1 2">
    <name type="scientific">Auriscalpium vulgare</name>
    <dbReference type="NCBI Taxonomy" id="40419"/>
    <lineage>
        <taxon>Eukaryota</taxon>
        <taxon>Fungi</taxon>
        <taxon>Dikarya</taxon>
        <taxon>Basidiomycota</taxon>
        <taxon>Agaricomycotina</taxon>
        <taxon>Agaricomycetes</taxon>
        <taxon>Russulales</taxon>
        <taxon>Auriscalpiaceae</taxon>
        <taxon>Auriscalpium</taxon>
    </lineage>
</organism>
<gene>
    <name evidence="1" type="ORF">FA95DRAFT_1455214</name>
</gene>
<evidence type="ECO:0000313" key="2">
    <source>
        <dbReference type="Proteomes" id="UP000814033"/>
    </source>
</evidence>
<reference evidence="1" key="1">
    <citation type="submission" date="2021-02" db="EMBL/GenBank/DDBJ databases">
        <authorList>
            <consortium name="DOE Joint Genome Institute"/>
            <person name="Ahrendt S."/>
            <person name="Looney B.P."/>
            <person name="Miyauchi S."/>
            <person name="Morin E."/>
            <person name="Drula E."/>
            <person name="Courty P.E."/>
            <person name="Chicoki N."/>
            <person name="Fauchery L."/>
            <person name="Kohler A."/>
            <person name="Kuo A."/>
            <person name="Labutti K."/>
            <person name="Pangilinan J."/>
            <person name="Lipzen A."/>
            <person name="Riley R."/>
            <person name="Andreopoulos W."/>
            <person name="He G."/>
            <person name="Johnson J."/>
            <person name="Barry K.W."/>
            <person name="Grigoriev I.V."/>
            <person name="Nagy L."/>
            <person name="Hibbett D."/>
            <person name="Henrissat B."/>
            <person name="Matheny P.B."/>
            <person name="Labbe J."/>
            <person name="Martin F."/>
        </authorList>
    </citation>
    <scope>NUCLEOTIDE SEQUENCE</scope>
    <source>
        <strain evidence="1">FP105234-sp</strain>
    </source>
</reference>
<dbReference type="Proteomes" id="UP000814033">
    <property type="component" value="Unassembled WGS sequence"/>
</dbReference>
<proteinExistence type="predicted"/>
<reference evidence="1" key="2">
    <citation type="journal article" date="2022" name="New Phytol.">
        <title>Evolutionary transition to the ectomycorrhizal habit in the genomes of a hyperdiverse lineage of mushroom-forming fungi.</title>
        <authorList>
            <person name="Looney B."/>
            <person name="Miyauchi S."/>
            <person name="Morin E."/>
            <person name="Drula E."/>
            <person name="Courty P.E."/>
            <person name="Kohler A."/>
            <person name="Kuo A."/>
            <person name="LaButti K."/>
            <person name="Pangilinan J."/>
            <person name="Lipzen A."/>
            <person name="Riley R."/>
            <person name="Andreopoulos W."/>
            <person name="He G."/>
            <person name="Johnson J."/>
            <person name="Nolan M."/>
            <person name="Tritt A."/>
            <person name="Barry K.W."/>
            <person name="Grigoriev I.V."/>
            <person name="Nagy L.G."/>
            <person name="Hibbett D."/>
            <person name="Henrissat B."/>
            <person name="Matheny P.B."/>
            <person name="Labbe J."/>
            <person name="Martin F.M."/>
        </authorList>
    </citation>
    <scope>NUCLEOTIDE SEQUENCE</scope>
    <source>
        <strain evidence="1">FP105234-sp</strain>
    </source>
</reference>
<dbReference type="EMBL" id="MU276821">
    <property type="protein sequence ID" value="KAI0037624.1"/>
    <property type="molecule type" value="Genomic_DNA"/>
</dbReference>
<protein>
    <submittedName>
        <fullName evidence="1">Uncharacterized protein</fullName>
    </submittedName>
</protein>
<accession>A0ACB8R0J5</accession>
<keyword evidence="2" id="KW-1185">Reference proteome</keyword>
<feature type="non-terminal residue" evidence="1">
    <location>
        <position position="112"/>
    </location>
</feature>
<sequence>MNTVNASTGFSPFQLRMGRQPRLIPPLLLPDADAATAEFGTDAHAAQQIIDQITVDFAEAQDALFAAKLLQADYANQHRGPEHVYAVGDRVLLSTFHRRRDYKAQDPARVAK</sequence>
<name>A0ACB8R0J5_9AGAM</name>
<comment type="caution">
    <text evidence="1">The sequence shown here is derived from an EMBL/GenBank/DDBJ whole genome shotgun (WGS) entry which is preliminary data.</text>
</comment>
<evidence type="ECO:0000313" key="1">
    <source>
        <dbReference type="EMBL" id="KAI0037624.1"/>
    </source>
</evidence>